<proteinExistence type="predicted"/>
<dbReference type="EMBL" id="CM042010">
    <property type="protein sequence ID" value="KAI3778849.1"/>
    <property type="molecule type" value="Genomic_DNA"/>
</dbReference>
<protein>
    <submittedName>
        <fullName evidence="1">Uncharacterized protein</fullName>
    </submittedName>
</protein>
<evidence type="ECO:0000313" key="1">
    <source>
        <dbReference type="EMBL" id="KAI3778849.1"/>
    </source>
</evidence>
<name>A0ACB9G611_CICIN</name>
<reference evidence="2" key="1">
    <citation type="journal article" date="2022" name="Mol. Ecol. Resour.">
        <title>The genomes of chicory, endive, great burdock and yacon provide insights into Asteraceae palaeo-polyploidization history and plant inulin production.</title>
        <authorList>
            <person name="Fan W."/>
            <person name="Wang S."/>
            <person name="Wang H."/>
            <person name="Wang A."/>
            <person name="Jiang F."/>
            <person name="Liu H."/>
            <person name="Zhao H."/>
            <person name="Xu D."/>
            <person name="Zhang Y."/>
        </authorList>
    </citation>
    <scope>NUCLEOTIDE SEQUENCE [LARGE SCALE GENOMIC DNA]</scope>
    <source>
        <strain evidence="2">cv. Punajuju</strain>
    </source>
</reference>
<comment type="caution">
    <text evidence="1">The sequence shown here is derived from an EMBL/GenBank/DDBJ whole genome shotgun (WGS) entry which is preliminary data.</text>
</comment>
<accession>A0ACB9G611</accession>
<dbReference type="Proteomes" id="UP001055811">
    <property type="component" value="Linkage Group LG02"/>
</dbReference>
<organism evidence="1 2">
    <name type="scientific">Cichorium intybus</name>
    <name type="common">Chicory</name>
    <dbReference type="NCBI Taxonomy" id="13427"/>
    <lineage>
        <taxon>Eukaryota</taxon>
        <taxon>Viridiplantae</taxon>
        <taxon>Streptophyta</taxon>
        <taxon>Embryophyta</taxon>
        <taxon>Tracheophyta</taxon>
        <taxon>Spermatophyta</taxon>
        <taxon>Magnoliopsida</taxon>
        <taxon>eudicotyledons</taxon>
        <taxon>Gunneridae</taxon>
        <taxon>Pentapetalae</taxon>
        <taxon>asterids</taxon>
        <taxon>campanulids</taxon>
        <taxon>Asterales</taxon>
        <taxon>Asteraceae</taxon>
        <taxon>Cichorioideae</taxon>
        <taxon>Cichorieae</taxon>
        <taxon>Cichoriinae</taxon>
        <taxon>Cichorium</taxon>
    </lineage>
</organism>
<sequence length="76" mass="8927">MFGVLRLLDAVHHLILLISVLCLMCLFIYYSLDDTRSNGEERSFWMSHMQTLKVGRDDTPYSQPWIISPRLTLVRI</sequence>
<reference evidence="1 2" key="2">
    <citation type="journal article" date="2022" name="Mol. Ecol. Resour.">
        <title>The genomes of chicory, endive, great burdock and yacon provide insights into Asteraceae paleo-polyploidization history and plant inulin production.</title>
        <authorList>
            <person name="Fan W."/>
            <person name="Wang S."/>
            <person name="Wang H."/>
            <person name="Wang A."/>
            <person name="Jiang F."/>
            <person name="Liu H."/>
            <person name="Zhao H."/>
            <person name="Xu D."/>
            <person name="Zhang Y."/>
        </authorList>
    </citation>
    <scope>NUCLEOTIDE SEQUENCE [LARGE SCALE GENOMIC DNA]</scope>
    <source>
        <strain evidence="2">cv. Punajuju</strain>
        <tissue evidence="1">Leaves</tissue>
    </source>
</reference>
<evidence type="ECO:0000313" key="2">
    <source>
        <dbReference type="Proteomes" id="UP001055811"/>
    </source>
</evidence>
<keyword evidence="2" id="KW-1185">Reference proteome</keyword>
<gene>
    <name evidence="1" type="ORF">L2E82_08236</name>
</gene>